<dbReference type="GO" id="GO:0030195">
    <property type="term" value="P:negative regulation of blood coagulation"/>
    <property type="evidence" value="ECO:0000318"/>
    <property type="project" value="GO_Central"/>
</dbReference>
<dbReference type="GO" id="GO:0005615">
    <property type="term" value="C:extracellular space"/>
    <property type="evidence" value="ECO:0007669"/>
    <property type="project" value="Ensembl"/>
</dbReference>
<dbReference type="InterPro" id="IPR046350">
    <property type="entry name" value="Cystatin_sf"/>
</dbReference>
<dbReference type="GO" id="GO:0042311">
    <property type="term" value="P:vasodilation"/>
    <property type="evidence" value="ECO:0007669"/>
    <property type="project" value="UniProtKB-KW"/>
</dbReference>
<dbReference type="GeneID" id="100562042"/>
<evidence type="ECO:0000256" key="10">
    <source>
        <dbReference type="ARBA" id="ARBA00023180"/>
    </source>
</evidence>
<proteinExistence type="predicted"/>
<dbReference type="Bgee" id="ENSACAG00000007761">
    <property type="expression patterns" value="Expressed in liver"/>
</dbReference>
<dbReference type="GO" id="GO:0005179">
    <property type="term" value="F:hormone activity"/>
    <property type="evidence" value="ECO:0007669"/>
    <property type="project" value="Ensembl"/>
</dbReference>
<evidence type="ECO:0000256" key="6">
    <source>
        <dbReference type="ARBA" id="ARBA00022729"/>
    </source>
</evidence>
<dbReference type="PANTHER" id="PTHR13814">
    <property type="entry name" value="FETUIN"/>
    <property type="match status" value="1"/>
</dbReference>
<keyword evidence="6 12" id="KW-0732">Signal</keyword>
<dbReference type="AlphaFoldDB" id="H9GD34"/>
<dbReference type="GO" id="GO:0007204">
    <property type="term" value="P:positive regulation of cytosolic calcium ion concentration"/>
    <property type="evidence" value="ECO:0007669"/>
    <property type="project" value="Ensembl"/>
</dbReference>
<reference evidence="14" key="3">
    <citation type="submission" date="2025-09" db="UniProtKB">
        <authorList>
            <consortium name="Ensembl"/>
        </authorList>
    </citation>
    <scope>IDENTIFICATION</scope>
</reference>
<dbReference type="GO" id="GO:0005576">
    <property type="term" value="C:extracellular region"/>
    <property type="evidence" value="ECO:0000318"/>
    <property type="project" value="GO_Central"/>
</dbReference>
<keyword evidence="7" id="KW-0677">Repeat</keyword>
<dbReference type="OrthoDB" id="9937817at2759"/>
<keyword evidence="15" id="KW-1185">Reference proteome</keyword>
<evidence type="ECO:0000256" key="12">
    <source>
        <dbReference type="SAM" id="SignalP"/>
    </source>
</evidence>
<evidence type="ECO:0000256" key="11">
    <source>
        <dbReference type="SAM" id="MobiDB-lite"/>
    </source>
</evidence>
<dbReference type="Ensembl" id="ENSACAT00000007818.4">
    <property type="protein sequence ID" value="ENSACAP00000007655.3"/>
    <property type="gene ID" value="ENSACAG00000007761.4"/>
</dbReference>
<dbReference type="Gene3D" id="3.10.450.10">
    <property type="match status" value="3"/>
</dbReference>
<feature type="compositionally biased region" description="Basic residues" evidence="11">
    <location>
        <begin position="398"/>
        <end position="412"/>
    </location>
</feature>
<dbReference type="GeneTree" id="ENSGT00950000182930"/>
<dbReference type="InParanoid" id="H9GD34"/>
<dbReference type="GO" id="GO:0007162">
    <property type="term" value="P:negative regulation of cell adhesion"/>
    <property type="evidence" value="ECO:0000318"/>
    <property type="project" value="GO_Central"/>
</dbReference>
<dbReference type="FunFam" id="3.10.450.10:FF:000008">
    <property type="entry name" value="Kininogen 1"/>
    <property type="match status" value="1"/>
</dbReference>
<keyword evidence="3" id="KW-0964">Secreted</keyword>
<reference evidence="14" key="1">
    <citation type="submission" date="2009-12" db="EMBL/GenBank/DDBJ databases">
        <title>The Genome Sequence of Anolis carolinensis (Green Anole Lizard).</title>
        <authorList>
            <consortium name="The Genome Sequencing Platform"/>
            <person name="Di Palma F."/>
            <person name="Alfoldi J."/>
            <person name="Heiman D."/>
            <person name="Young S."/>
            <person name="Grabherr M."/>
            <person name="Johnson J."/>
            <person name="Lander E.S."/>
            <person name="Lindblad-Toh K."/>
        </authorList>
    </citation>
    <scope>NUCLEOTIDE SEQUENCE [LARGE SCALE GENOMIC DNA]</scope>
    <source>
        <strain evidence="14">JBL SC #1</strain>
    </source>
</reference>
<evidence type="ECO:0000256" key="8">
    <source>
        <dbReference type="ARBA" id="ARBA00022858"/>
    </source>
</evidence>
<dbReference type="RefSeq" id="XP_003225745.1">
    <property type="nucleotide sequence ID" value="XM_003225697.4"/>
</dbReference>
<gene>
    <name evidence="14" type="primary">KNG1</name>
</gene>
<keyword evidence="4" id="KW-0646">Protease inhibitor</keyword>
<keyword evidence="2" id="KW-0840">Vasodilator</keyword>
<feature type="region of interest" description="Disordered" evidence="11">
    <location>
        <begin position="392"/>
        <end position="457"/>
    </location>
</feature>
<evidence type="ECO:0000313" key="15">
    <source>
        <dbReference type="Proteomes" id="UP000001646"/>
    </source>
</evidence>
<dbReference type="PANTHER" id="PTHR13814:SF12">
    <property type="entry name" value="KININOGEN-1"/>
    <property type="match status" value="1"/>
</dbReference>
<dbReference type="InterPro" id="IPR050735">
    <property type="entry name" value="Kininogen_Fetuin_HRG"/>
</dbReference>
<feature type="compositionally biased region" description="Basic and acidic residues" evidence="11">
    <location>
        <begin position="413"/>
        <end position="428"/>
    </location>
</feature>
<evidence type="ECO:0000256" key="9">
    <source>
        <dbReference type="ARBA" id="ARBA00023157"/>
    </source>
</evidence>
<feature type="domain" description="Cystatin kininogen-type" evidence="13">
    <location>
        <begin position="265"/>
        <end position="370"/>
    </location>
</feature>
<dbReference type="FunFam" id="3.10.450.10:FF:000002">
    <property type="entry name" value="Kininogen 1"/>
    <property type="match status" value="2"/>
</dbReference>
<comment type="subcellular location">
    <subcellularLocation>
        <location evidence="1">Secreted</location>
        <location evidence="1">Extracellular space</location>
    </subcellularLocation>
</comment>
<dbReference type="SUPFAM" id="SSF54403">
    <property type="entry name" value="Cystatin/monellin"/>
    <property type="match status" value="3"/>
</dbReference>
<sequence>MELFILLVLTFCCCQAVPLEGEDADCDSPDVFSAVDLAVKAHNEDQKHGNLFALRVILAARRTAGPGKNFLIKYQLAETSCPLKGSVSWQNCEFLPPSEGDSGECTAEIHTDDSQVFSSVFQTCRITTAPGKVTRSHARCLGCWHTISSKSEELVPILRRAIYLFNNESDQQPLFDAVGVVHAARQVVAGWKYKFEYWIQETNCSKADFADMAPECKILPKGHVGSCHVESYVDFRNTIVNVEQKCELEVDTKKNCPGCPRTIPSDSPQLKEPLAAIVENYNTKCSNGFLYRITKVTKATVQIVSGIMYRIEFQITETNCSNAEVHELNEDCIAMENSESLQCYGSAWEKPWQPKSEVEVTFKCMEKAFNTALLRRPPGFTPFRSAAMATEENTQVCGHRHGHKNGHNKTKPKSSEDLQEDADKHDESLPTASTSNPLKQEDITARSPGEESVGFPSPDSIVPSLSLFERLPDLPEPPAPKCPGNPWKPIILPPTSLPDPGDFALEDLLPSEGDVVEPKEISAVAIQPVAADFDLADALY</sequence>
<feature type="domain" description="Cystatin kininogen-type" evidence="13">
    <location>
        <begin position="26"/>
        <end position="130"/>
    </location>
</feature>
<feature type="signal peptide" evidence="12">
    <location>
        <begin position="1"/>
        <end position="16"/>
    </location>
</feature>
<dbReference type="SMART" id="SM00043">
    <property type="entry name" value="CY"/>
    <property type="match status" value="3"/>
</dbReference>
<evidence type="ECO:0000313" key="14">
    <source>
        <dbReference type="Ensembl" id="ENSACAP00000007655.3"/>
    </source>
</evidence>
<keyword evidence="10" id="KW-0325">Glycoprotein</keyword>
<evidence type="ECO:0000256" key="2">
    <source>
        <dbReference type="ARBA" id="ARBA00022429"/>
    </source>
</evidence>
<dbReference type="PROSITE" id="PS51647">
    <property type="entry name" value="CYSTATIN_KININOGEN"/>
    <property type="match status" value="2"/>
</dbReference>
<dbReference type="KEGG" id="acs:100562042"/>
<dbReference type="CDD" id="cd00042">
    <property type="entry name" value="CY"/>
    <property type="match status" value="3"/>
</dbReference>
<evidence type="ECO:0000256" key="4">
    <source>
        <dbReference type="ARBA" id="ARBA00022690"/>
    </source>
</evidence>
<keyword evidence="9" id="KW-1015">Disulfide bond</keyword>
<name>H9GD34_ANOCA</name>
<keyword evidence="5" id="KW-0789">Thiol protease inhibitor</keyword>
<dbReference type="InterPro" id="IPR018073">
    <property type="entry name" value="Prot_inh_cystat_CS"/>
</dbReference>
<evidence type="ECO:0000259" key="13">
    <source>
        <dbReference type="PROSITE" id="PS51647"/>
    </source>
</evidence>
<dbReference type="CTD" id="3827"/>
<dbReference type="Proteomes" id="UP000001646">
    <property type="component" value="Unplaced"/>
</dbReference>
<evidence type="ECO:0000256" key="7">
    <source>
        <dbReference type="ARBA" id="ARBA00022737"/>
    </source>
</evidence>
<dbReference type="STRING" id="28377.ENSACAP00000007655"/>
<dbReference type="InterPro" id="IPR000010">
    <property type="entry name" value="Cystatin_dom"/>
</dbReference>
<organism evidence="14 15">
    <name type="scientific">Anolis carolinensis</name>
    <name type="common">Green anole</name>
    <name type="synonym">American chameleon</name>
    <dbReference type="NCBI Taxonomy" id="28377"/>
    <lineage>
        <taxon>Eukaryota</taxon>
        <taxon>Metazoa</taxon>
        <taxon>Chordata</taxon>
        <taxon>Craniata</taxon>
        <taxon>Vertebrata</taxon>
        <taxon>Euteleostomi</taxon>
        <taxon>Lepidosauria</taxon>
        <taxon>Squamata</taxon>
        <taxon>Bifurcata</taxon>
        <taxon>Unidentata</taxon>
        <taxon>Episquamata</taxon>
        <taxon>Toxicofera</taxon>
        <taxon>Iguania</taxon>
        <taxon>Dactyloidae</taxon>
        <taxon>Anolis</taxon>
    </lineage>
</organism>
<dbReference type="PROSITE" id="PS00287">
    <property type="entry name" value="CYSTATIN"/>
    <property type="match status" value="1"/>
</dbReference>
<protein>
    <submittedName>
        <fullName evidence="14">Kininogen 1</fullName>
    </submittedName>
</protein>
<evidence type="ECO:0000256" key="1">
    <source>
        <dbReference type="ARBA" id="ARBA00004239"/>
    </source>
</evidence>
<dbReference type="Pfam" id="PF00031">
    <property type="entry name" value="Cystatin"/>
    <property type="match status" value="3"/>
</dbReference>
<dbReference type="GO" id="GO:0045861">
    <property type="term" value="P:negative regulation of proteolysis"/>
    <property type="evidence" value="ECO:0007669"/>
    <property type="project" value="Ensembl"/>
</dbReference>
<reference evidence="14" key="2">
    <citation type="submission" date="2025-08" db="UniProtKB">
        <authorList>
            <consortium name="Ensembl"/>
        </authorList>
    </citation>
    <scope>IDENTIFICATION</scope>
</reference>
<dbReference type="GO" id="GO:0004869">
    <property type="term" value="F:cysteine-type endopeptidase inhibitor activity"/>
    <property type="evidence" value="ECO:0000318"/>
    <property type="project" value="GO_Central"/>
</dbReference>
<evidence type="ECO:0000256" key="5">
    <source>
        <dbReference type="ARBA" id="ARBA00022704"/>
    </source>
</evidence>
<accession>H9GD34</accession>
<dbReference type="HOGENOM" id="CLU_029531_0_0_1"/>
<feature type="chain" id="PRO_5032788204" evidence="12">
    <location>
        <begin position="17"/>
        <end position="540"/>
    </location>
</feature>
<evidence type="ECO:0000256" key="3">
    <source>
        <dbReference type="ARBA" id="ARBA00022525"/>
    </source>
</evidence>
<dbReference type="InterPro" id="IPR027358">
    <property type="entry name" value="Kininogen-type_cystatin_dom"/>
</dbReference>
<dbReference type="eggNOG" id="ENOG502RYAC">
    <property type="taxonomic scope" value="Eukaryota"/>
</dbReference>
<keyword evidence="8" id="KW-0838">Vasoactive</keyword>